<evidence type="ECO:0000256" key="2">
    <source>
        <dbReference type="ARBA" id="ARBA00022737"/>
    </source>
</evidence>
<evidence type="ECO:0000256" key="1">
    <source>
        <dbReference type="ARBA" id="ARBA00022723"/>
    </source>
</evidence>
<keyword evidence="2" id="KW-0677">Repeat</keyword>
<evidence type="ECO:0000313" key="11">
    <source>
        <dbReference type="WBParaSite" id="Hba_16434"/>
    </source>
</evidence>
<dbReference type="Proteomes" id="UP000095283">
    <property type="component" value="Unplaced"/>
</dbReference>
<feature type="chain" id="PRO_5009311138" evidence="8">
    <location>
        <begin position="22"/>
        <end position="566"/>
    </location>
</feature>
<evidence type="ECO:0000259" key="9">
    <source>
        <dbReference type="PROSITE" id="PS50157"/>
    </source>
</evidence>
<keyword evidence="3 5" id="KW-0863">Zinc-finger</keyword>
<dbReference type="PANTHER" id="PTHR24409:SF295">
    <property type="entry name" value="AZ2-RELATED"/>
    <property type="match status" value="1"/>
</dbReference>
<dbReference type="PROSITE" id="PS00028">
    <property type="entry name" value="ZINC_FINGER_C2H2_1"/>
    <property type="match status" value="1"/>
</dbReference>
<proteinExistence type="predicted"/>
<feature type="signal peptide" evidence="8">
    <location>
        <begin position="1"/>
        <end position="21"/>
    </location>
</feature>
<keyword evidence="10" id="KW-1185">Reference proteome</keyword>
<keyword evidence="8" id="KW-0732">Signal</keyword>
<evidence type="ECO:0000256" key="3">
    <source>
        <dbReference type="ARBA" id="ARBA00022771"/>
    </source>
</evidence>
<dbReference type="SMART" id="SM00355">
    <property type="entry name" value="ZnF_C2H2"/>
    <property type="match status" value="3"/>
</dbReference>
<dbReference type="PANTHER" id="PTHR24409">
    <property type="entry name" value="ZINC FINGER PROTEIN 142"/>
    <property type="match status" value="1"/>
</dbReference>
<reference evidence="11" key="1">
    <citation type="submission" date="2016-11" db="UniProtKB">
        <authorList>
            <consortium name="WormBaseParasite"/>
        </authorList>
    </citation>
    <scope>IDENTIFICATION</scope>
</reference>
<dbReference type="WBParaSite" id="Hba_16434">
    <property type="protein sequence ID" value="Hba_16434"/>
    <property type="gene ID" value="Hba_16434"/>
</dbReference>
<evidence type="ECO:0000256" key="8">
    <source>
        <dbReference type="SAM" id="SignalP"/>
    </source>
</evidence>
<protein>
    <submittedName>
        <fullName evidence="11">C2H2-type domain-containing protein</fullName>
    </submittedName>
</protein>
<feature type="transmembrane region" description="Helical" evidence="7">
    <location>
        <begin position="489"/>
        <end position="513"/>
    </location>
</feature>
<evidence type="ECO:0000313" key="10">
    <source>
        <dbReference type="Proteomes" id="UP000095283"/>
    </source>
</evidence>
<evidence type="ECO:0000256" key="7">
    <source>
        <dbReference type="SAM" id="Phobius"/>
    </source>
</evidence>
<dbReference type="GO" id="GO:0005634">
    <property type="term" value="C:nucleus"/>
    <property type="evidence" value="ECO:0007669"/>
    <property type="project" value="TreeGrafter"/>
</dbReference>
<dbReference type="SUPFAM" id="SSF57667">
    <property type="entry name" value="beta-beta-alpha zinc fingers"/>
    <property type="match status" value="1"/>
</dbReference>
<sequence>MENMWAPTLCLLNDFAVVLRAYQIEMVVKNVGMAYEVEIRMKSGVKYNMSTNISSSLTYRMLIDTLFSITYVYPSLHSDLMSRLNHRSILLPEKKLAYIVIHYTEQATSSRVIPLPFYVTVQECRQSKKRKRLTIASVLGDVEEHICKHCFKRFNRKYNMVRHEDTVHGGRSVFHCPLCNSVYKHPLHFAALFTMRNVIVQDHLRRHDGHNFACENCDAKFTSRNALKVHRRNNCVKIERILTTKTRGSRGYEKRLGNVGEANLSHLLSTDNIITVINFSPAYVLEASTVLEPIADCPMDCLTVLNAKYHAETDYYVSTRPGADVNSSHYSIQYMGTALCYIWSNLTTTTTTLSTSVALNSTILSTTGDMVSTSVTSATISSKLPPSTSVSSKLPPSTSVSSKLPPSTSVSSKLPSSSSVSSKLPSSTSVSSKLPSSTSVSSRKITVTTATSITTSKTEILETDVSHVITVTNEPLNSDHYTYSEGLAVWKWLLIIAGVIIVSGLIVVVVAWLTCSFIRVGRTLDIHPYESGYTPPLSHGGVNTSSTIMPPPLISTNPLIIGLKSI</sequence>
<dbReference type="GO" id="GO:0000981">
    <property type="term" value="F:DNA-binding transcription factor activity, RNA polymerase II-specific"/>
    <property type="evidence" value="ECO:0007669"/>
    <property type="project" value="TreeGrafter"/>
</dbReference>
<feature type="domain" description="C2H2-type" evidence="9">
    <location>
        <begin position="145"/>
        <end position="173"/>
    </location>
</feature>
<keyword evidence="7" id="KW-0472">Membrane</keyword>
<evidence type="ECO:0000256" key="4">
    <source>
        <dbReference type="ARBA" id="ARBA00022833"/>
    </source>
</evidence>
<evidence type="ECO:0000256" key="6">
    <source>
        <dbReference type="SAM" id="MobiDB-lite"/>
    </source>
</evidence>
<accession>A0A1I7XG24</accession>
<keyword evidence="1" id="KW-0479">Metal-binding</keyword>
<dbReference type="GO" id="GO:0008270">
    <property type="term" value="F:zinc ion binding"/>
    <property type="evidence" value="ECO:0007669"/>
    <property type="project" value="UniProtKB-KW"/>
</dbReference>
<feature type="region of interest" description="Disordered" evidence="6">
    <location>
        <begin position="380"/>
        <end position="437"/>
    </location>
</feature>
<dbReference type="PROSITE" id="PS50157">
    <property type="entry name" value="ZINC_FINGER_C2H2_2"/>
    <property type="match status" value="2"/>
</dbReference>
<dbReference type="AlphaFoldDB" id="A0A1I7XG24"/>
<feature type="domain" description="C2H2-type" evidence="9">
    <location>
        <begin position="212"/>
        <end position="232"/>
    </location>
</feature>
<organism evidence="10 11">
    <name type="scientific">Heterorhabditis bacteriophora</name>
    <name type="common">Entomopathogenic nematode worm</name>
    <dbReference type="NCBI Taxonomy" id="37862"/>
    <lineage>
        <taxon>Eukaryota</taxon>
        <taxon>Metazoa</taxon>
        <taxon>Ecdysozoa</taxon>
        <taxon>Nematoda</taxon>
        <taxon>Chromadorea</taxon>
        <taxon>Rhabditida</taxon>
        <taxon>Rhabditina</taxon>
        <taxon>Rhabditomorpha</taxon>
        <taxon>Strongyloidea</taxon>
        <taxon>Heterorhabditidae</taxon>
        <taxon>Heterorhabditis</taxon>
    </lineage>
</organism>
<dbReference type="InterPro" id="IPR013087">
    <property type="entry name" value="Znf_C2H2_type"/>
</dbReference>
<name>A0A1I7XG24_HETBA</name>
<dbReference type="Gene3D" id="3.30.160.60">
    <property type="entry name" value="Classic Zinc Finger"/>
    <property type="match status" value="1"/>
</dbReference>
<dbReference type="GO" id="GO:0000977">
    <property type="term" value="F:RNA polymerase II transcription regulatory region sequence-specific DNA binding"/>
    <property type="evidence" value="ECO:0007669"/>
    <property type="project" value="TreeGrafter"/>
</dbReference>
<dbReference type="InterPro" id="IPR036236">
    <property type="entry name" value="Znf_C2H2_sf"/>
</dbReference>
<evidence type="ECO:0000256" key="5">
    <source>
        <dbReference type="PROSITE-ProRule" id="PRU00042"/>
    </source>
</evidence>
<keyword evidence="7" id="KW-1133">Transmembrane helix</keyword>
<keyword evidence="4" id="KW-0862">Zinc</keyword>
<keyword evidence="7" id="KW-0812">Transmembrane</keyword>